<accession>A0A2T7C4K6</accession>
<organism evidence="1 2">
    <name type="scientific">Panicum hallii var. hallii</name>
    <dbReference type="NCBI Taxonomy" id="1504633"/>
    <lineage>
        <taxon>Eukaryota</taxon>
        <taxon>Viridiplantae</taxon>
        <taxon>Streptophyta</taxon>
        <taxon>Embryophyta</taxon>
        <taxon>Tracheophyta</taxon>
        <taxon>Spermatophyta</taxon>
        <taxon>Magnoliopsida</taxon>
        <taxon>Liliopsida</taxon>
        <taxon>Poales</taxon>
        <taxon>Poaceae</taxon>
        <taxon>PACMAD clade</taxon>
        <taxon>Panicoideae</taxon>
        <taxon>Panicodae</taxon>
        <taxon>Paniceae</taxon>
        <taxon>Panicinae</taxon>
        <taxon>Panicum</taxon>
        <taxon>Panicum sect. Panicum</taxon>
    </lineage>
</organism>
<reference evidence="1 2" key="1">
    <citation type="submission" date="2018-04" db="EMBL/GenBank/DDBJ databases">
        <title>WGS assembly of Panicum hallii var. hallii HAL2.</title>
        <authorList>
            <person name="Lovell J."/>
            <person name="Jenkins J."/>
            <person name="Lowry D."/>
            <person name="Mamidi S."/>
            <person name="Sreedasyam A."/>
            <person name="Weng X."/>
            <person name="Barry K."/>
            <person name="Bonette J."/>
            <person name="Campitelli B."/>
            <person name="Daum C."/>
            <person name="Gordon S."/>
            <person name="Gould B."/>
            <person name="Lipzen A."/>
            <person name="MacQueen A."/>
            <person name="Palacio-Mejia J."/>
            <person name="Plott C."/>
            <person name="Shakirov E."/>
            <person name="Shu S."/>
            <person name="Yoshinaga Y."/>
            <person name="Zane M."/>
            <person name="Rokhsar D."/>
            <person name="Grimwood J."/>
            <person name="Schmutz J."/>
            <person name="Juenger T."/>
        </authorList>
    </citation>
    <scope>NUCLEOTIDE SEQUENCE [LARGE SCALE GENOMIC DNA]</scope>
    <source>
        <strain evidence="2">cv. HAL2</strain>
    </source>
</reference>
<keyword evidence="2" id="KW-1185">Reference proteome</keyword>
<protein>
    <submittedName>
        <fullName evidence="1">Uncharacterized protein</fullName>
    </submittedName>
</protein>
<evidence type="ECO:0000313" key="1">
    <source>
        <dbReference type="EMBL" id="PUZ38274.1"/>
    </source>
</evidence>
<sequence>MRFVAVLGVEYTQFFLSRILSRTPLCLLVCFLLLVANPRSSKIGVIMACALTPLSSVHLTGAESFHHYLLIGENLRFLSPLSLQFLSLCFSDSGSSSRFSNLYACMDCYWCSRSFREHVIHEAATSCRFCMYRSGYSFLGLMGCVYLILWTRDAVYVCSILFMLCWHLELDACIHNIDVCTSTSAVCVLLSRRF</sequence>
<dbReference type="Gramene" id="PUZ38274">
    <property type="protein sequence ID" value="PUZ38274"/>
    <property type="gene ID" value="GQ55_9G183400"/>
</dbReference>
<dbReference type="Proteomes" id="UP000244336">
    <property type="component" value="Chromosome 9"/>
</dbReference>
<name>A0A2T7C4K6_9POAL</name>
<dbReference type="EMBL" id="CM009757">
    <property type="protein sequence ID" value="PUZ38274.1"/>
    <property type="molecule type" value="Genomic_DNA"/>
</dbReference>
<dbReference type="AlphaFoldDB" id="A0A2T7C4K6"/>
<proteinExistence type="predicted"/>
<evidence type="ECO:0000313" key="2">
    <source>
        <dbReference type="Proteomes" id="UP000244336"/>
    </source>
</evidence>
<gene>
    <name evidence="1" type="ORF">GQ55_9G183400</name>
</gene>